<name>A0A0G1EPZ5_9BACT</name>
<dbReference type="GO" id="GO:0004190">
    <property type="term" value="F:aspartic-type endopeptidase activity"/>
    <property type="evidence" value="ECO:0007669"/>
    <property type="project" value="InterPro"/>
</dbReference>
<dbReference type="AlphaFoldDB" id="A0A0G1EPZ5"/>
<dbReference type="InterPro" id="IPR021109">
    <property type="entry name" value="Peptidase_aspartic_dom_sf"/>
</dbReference>
<evidence type="ECO:0000259" key="2">
    <source>
        <dbReference type="PROSITE" id="PS50175"/>
    </source>
</evidence>
<keyword evidence="1" id="KW-0378">Hydrolase</keyword>
<sequence length="127" mass="14492">MSTFPYQKDSQNNYFPVIDFSIYSKGNVQRTSALIDSGATISVFTVDVAEQLGIILEEGTETYLGGVGGRIKGYIHKIEIKIASKKFICPVVFSHEYFVSFNLLGRQAFFKQFRIIFEEKKNFLKLE</sequence>
<dbReference type="EMBL" id="LCFD01000021">
    <property type="protein sequence ID" value="KKS85086.1"/>
    <property type="molecule type" value="Genomic_DNA"/>
</dbReference>
<gene>
    <name evidence="3" type="ORF">UV61_C0021G0002</name>
</gene>
<dbReference type="Pfam" id="PF13650">
    <property type="entry name" value="Asp_protease_2"/>
    <property type="match status" value="1"/>
</dbReference>
<evidence type="ECO:0000313" key="4">
    <source>
        <dbReference type="Proteomes" id="UP000034050"/>
    </source>
</evidence>
<evidence type="ECO:0000256" key="1">
    <source>
        <dbReference type="ARBA" id="ARBA00022801"/>
    </source>
</evidence>
<protein>
    <recommendedName>
        <fullName evidence="2">Peptidase A2 domain-containing protein</fullName>
    </recommendedName>
</protein>
<organism evidence="3 4">
    <name type="scientific">Candidatus Gottesmanbacteria bacterium GW2011_GWB1_43_11</name>
    <dbReference type="NCBI Taxonomy" id="1618446"/>
    <lineage>
        <taxon>Bacteria</taxon>
        <taxon>Candidatus Gottesmaniibacteriota</taxon>
    </lineage>
</organism>
<evidence type="ECO:0000313" key="3">
    <source>
        <dbReference type="EMBL" id="KKS85086.1"/>
    </source>
</evidence>
<dbReference type="PROSITE" id="PS50175">
    <property type="entry name" value="ASP_PROT_RETROV"/>
    <property type="match status" value="1"/>
</dbReference>
<reference evidence="3 4" key="1">
    <citation type="journal article" date="2015" name="Nature">
        <title>rRNA introns, odd ribosomes, and small enigmatic genomes across a large radiation of phyla.</title>
        <authorList>
            <person name="Brown C.T."/>
            <person name="Hug L.A."/>
            <person name="Thomas B.C."/>
            <person name="Sharon I."/>
            <person name="Castelle C.J."/>
            <person name="Singh A."/>
            <person name="Wilkins M.J."/>
            <person name="Williams K.H."/>
            <person name="Banfield J.F."/>
        </authorList>
    </citation>
    <scope>NUCLEOTIDE SEQUENCE [LARGE SCALE GENOMIC DNA]</scope>
</reference>
<dbReference type="Proteomes" id="UP000034050">
    <property type="component" value="Unassembled WGS sequence"/>
</dbReference>
<comment type="caution">
    <text evidence="3">The sequence shown here is derived from an EMBL/GenBank/DDBJ whole genome shotgun (WGS) entry which is preliminary data.</text>
</comment>
<proteinExistence type="predicted"/>
<dbReference type="InterPro" id="IPR001995">
    <property type="entry name" value="Peptidase_A2_cat"/>
</dbReference>
<accession>A0A0G1EPZ5</accession>
<dbReference type="Gene3D" id="2.40.70.10">
    <property type="entry name" value="Acid Proteases"/>
    <property type="match status" value="1"/>
</dbReference>
<dbReference type="GO" id="GO:0006508">
    <property type="term" value="P:proteolysis"/>
    <property type="evidence" value="ECO:0007669"/>
    <property type="project" value="InterPro"/>
</dbReference>
<feature type="domain" description="Peptidase A2" evidence="2">
    <location>
        <begin position="31"/>
        <end position="108"/>
    </location>
</feature>
<dbReference type="SUPFAM" id="SSF50630">
    <property type="entry name" value="Acid proteases"/>
    <property type="match status" value="1"/>
</dbReference>